<protein>
    <recommendedName>
        <fullName evidence="3 6">peptidylprolyl isomerase</fullName>
        <ecNumber evidence="3 6">5.2.1.8</ecNumber>
    </recommendedName>
</protein>
<dbReference type="InterPro" id="IPR046357">
    <property type="entry name" value="PPIase_dom_sf"/>
</dbReference>
<evidence type="ECO:0000256" key="1">
    <source>
        <dbReference type="ARBA" id="ARBA00000971"/>
    </source>
</evidence>
<keyword evidence="4 6" id="KW-0697">Rotamase</keyword>
<keyword evidence="7" id="KW-0732">Signal</keyword>
<organism evidence="9 10">
    <name type="scientific">Orlajensenia leifsoniae</name>
    <dbReference type="NCBI Taxonomy" id="2561933"/>
    <lineage>
        <taxon>Bacteria</taxon>
        <taxon>Bacillati</taxon>
        <taxon>Actinomycetota</taxon>
        <taxon>Actinomycetes</taxon>
        <taxon>Micrococcales</taxon>
        <taxon>Microbacteriaceae</taxon>
        <taxon>Orlajensenia</taxon>
    </lineage>
</organism>
<dbReference type="InterPro" id="IPR001179">
    <property type="entry name" value="PPIase_FKBP_dom"/>
</dbReference>
<evidence type="ECO:0000256" key="6">
    <source>
        <dbReference type="PROSITE-ProRule" id="PRU00277"/>
    </source>
</evidence>
<dbReference type="AlphaFoldDB" id="A0A4Y9R490"/>
<dbReference type="SUPFAM" id="SSF54534">
    <property type="entry name" value="FKBP-like"/>
    <property type="match status" value="2"/>
</dbReference>
<sequence>MRKLPALIAAAGLIAVALTACSSTPSAADCTGGAPSGDASKLVTATGEFGSAPTVDFPTPLKADGTQSSVITAGTGAGIIAGQKVTIEMSVYNGTTGELIEKTKYGADDTTPLSLVVAKDQVQEGLRKGLLCATEDSRIAVVVPPKDAFGEAGNASIKVGPKDNLVFVIDVDKTYLTRANGAEQTPQNGFPSVVLAENGAPGITIGSDAPPKELKVAVLKKGTGDAIAKGDSVTVHYTGVIWDGTKPSTVFDSSWERGAPATFTAASGVDGGVIEGFADALVGQTVGSQFIAVIPPDKGYGDTAQDTIPANSTLVFVVDVLGIG</sequence>
<gene>
    <name evidence="9" type="ORF">E4M00_06435</name>
</gene>
<evidence type="ECO:0000256" key="7">
    <source>
        <dbReference type="SAM" id="SignalP"/>
    </source>
</evidence>
<comment type="catalytic activity">
    <reaction evidence="1 6">
        <text>[protein]-peptidylproline (omega=180) = [protein]-peptidylproline (omega=0)</text>
        <dbReference type="Rhea" id="RHEA:16237"/>
        <dbReference type="Rhea" id="RHEA-COMP:10747"/>
        <dbReference type="Rhea" id="RHEA-COMP:10748"/>
        <dbReference type="ChEBI" id="CHEBI:83833"/>
        <dbReference type="ChEBI" id="CHEBI:83834"/>
        <dbReference type="EC" id="5.2.1.8"/>
    </reaction>
</comment>
<dbReference type="GO" id="GO:0003755">
    <property type="term" value="F:peptidyl-prolyl cis-trans isomerase activity"/>
    <property type="evidence" value="ECO:0007669"/>
    <property type="project" value="UniProtKB-KW"/>
</dbReference>
<evidence type="ECO:0000256" key="3">
    <source>
        <dbReference type="ARBA" id="ARBA00013194"/>
    </source>
</evidence>
<evidence type="ECO:0000313" key="9">
    <source>
        <dbReference type="EMBL" id="TFV99130.1"/>
    </source>
</evidence>
<accession>A0A4Y9R490</accession>
<evidence type="ECO:0000313" key="10">
    <source>
        <dbReference type="Proteomes" id="UP000298127"/>
    </source>
</evidence>
<dbReference type="PROSITE" id="PS51257">
    <property type="entry name" value="PROKAR_LIPOPROTEIN"/>
    <property type="match status" value="1"/>
</dbReference>
<keyword evidence="5 6" id="KW-0413">Isomerase</keyword>
<dbReference type="PANTHER" id="PTHR43811">
    <property type="entry name" value="FKBP-TYPE PEPTIDYL-PROLYL CIS-TRANS ISOMERASE FKPA"/>
    <property type="match status" value="1"/>
</dbReference>
<feature type="domain" description="PPIase FKBP-type" evidence="8">
    <location>
        <begin position="82"/>
        <end position="175"/>
    </location>
</feature>
<dbReference type="EC" id="5.2.1.8" evidence="3 6"/>
<evidence type="ECO:0000259" key="8">
    <source>
        <dbReference type="PROSITE" id="PS50059"/>
    </source>
</evidence>
<dbReference type="Pfam" id="PF00254">
    <property type="entry name" value="FKBP_C"/>
    <property type="match status" value="2"/>
</dbReference>
<comment type="caution">
    <text evidence="9">The sequence shown here is derived from an EMBL/GenBank/DDBJ whole genome shotgun (WGS) entry which is preliminary data.</text>
</comment>
<reference evidence="9 10" key="1">
    <citation type="journal article" date="2018" name="J. Microbiol.">
        <title>Leifsonia flava sp. nov., a novel actinobacterium isolated from the rhizosphere of Aquilegia viridiflora.</title>
        <authorList>
            <person name="Cai Y."/>
            <person name="Tao W.Z."/>
            <person name="Ma Y.J."/>
            <person name="Cheng J."/>
            <person name="Zhang M.Y."/>
            <person name="Zhang Y.X."/>
        </authorList>
    </citation>
    <scope>NUCLEOTIDE SEQUENCE [LARGE SCALE GENOMIC DNA]</scope>
    <source>
        <strain evidence="9 10">SYP-B2174</strain>
    </source>
</reference>
<name>A0A4Y9R490_9MICO</name>
<dbReference type="EMBL" id="SPQZ01000002">
    <property type="protein sequence ID" value="TFV99130.1"/>
    <property type="molecule type" value="Genomic_DNA"/>
</dbReference>
<dbReference type="PANTHER" id="PTHR43811:SF19">
    <property type="entry name" value="39 KDA FK506-BINDING NUCLEAR PROTEIN"/>
    <property type="match status" value="1"/>
</dbReference>
<dbReference type="Gene3D" id="3.10.50.40">
    <property type="match status" value="2"/>
</dbReference>
<feature type="domain" description="PPIase FKBP-type" evidence="8">
    <location>
        <begin position="230"/>
        <end position="324"/>
    </location>
</feature>
<feature type="chain" id="PRO_5021397209" description="peptidylprolyl isomerase" evidence="7">
    <location>
        <begin position="28"/>
        <end position="324"/>
    </location>
</feature>
<evidence type="ECO:0000256" key="4">
    <source>
        <dbReference type="ARBA" id="ARBA00023110"/>
    </source>
</evidence>
<feature type="signal peptide" evidence="7">
    <location>
        <begin position="1"/>
        <end position="27"/>
    </location>
</feature>
<evidence type="ECO:0000256" key="2">
    <source>
        <dbReference type="ARBA" id="ARBA00006577"/>
    </source>
</evidence>
<dbReference type="PROSITE" id="PS50059">
    <property type="entry name" value="FKBP_PPIASE"/>
    <property type="match status" value="2"/>
</dbReference>
<dbReference type="Proteomes" id="UP000298127">
    <property type="component" value="Unassembled WGS sequence"/>
</dbReference>
<comment type="similarity">
    <text evidence="2">Belongs to the FKBP-type PPIase family.</text>
</comment>
<keyword evidence="10" id="KW-1185">Reference proteome</keyword>
<evidence type="ECO:0000256" key="5">
    <source>
        <dbReference type="ARBA" id="ARBA00023235"/>
    </source>
</evidence>
<dbReference type="RefSeq" id="WP_135119607.1">
    <property type="nucleotide sequence ID" value="NZ_SPQZ01000002.1"/>
</dbReference>
<proteinExistence type="inferred from homology"/>